<dbReference type="InterPro" id="IPR028081">
    <property type="entry name" value="Leu-bd"/>
</dbReference>
<dbReference type="PANTHER" id="PTHR47151:SF2">
    <property type="entry name" value="AMINO ACID BINDING PROTEIN"/>
    <property type="match status" value="1"/>
</dbReference>
<dbReference type="Gene3D" id="3.40.50.2300">
    <property type="match status" value="2"/>
</dbReference>
<organism evidence="4 5">
    <name type="scientific">Streptomyces synnematoformans</name>
    <dbReference type="NCBI Taxonomy" id="415721"/>
    <lineage>
        <taxon>Bacteria</taxon>
        <taxon>Bacillati</taxon>
        <taxon>Actinomycetota</taxon>
        <taxon>Actinomycetes</taxon>
        <taxon>Kitasatosporales</taxon>
        <taxon>Streptomycetaceae</taxon>
        <taxon>Streptomyces</taxon>
    </lineage>
</organism>
<reference evidence="5" key="1">
    <citation type="journal article" date="2019" name="Int. J. Syst. Evol. Microbiol.">
        <title>The Global Catalogue of Microorganisms (GCM) 10K type strain sequencing project: providing services to taxonomists for standard genome sequencing and annotation.</title>
        <authorList>
            <consortium name="The Broad Institute Genomics Platform"/>
            <consortium name="The Broad Institute Genome Sequencing Center for Infectious Disease"/>
            <person name="Wu L."/>
            <person name="Ma J."/>
        </authorList>
    </citation>
    <scope>NUCLEOTIDE SEQUENCE [LARGE SCALE GENOMIC DNA]</scope>
    <source>
        <strain evidence="5">JCM 15481</strain>
    </source>
</reference>
<feature type="domain" description="Leucine-binding protein" evidence="3">
    <location>
        <begin position="35"/>
        <end position="396"/>
    </location>
</feature>
<name>A0ABP5JZC8_9ACTN</name>
<evidence type="ECO:0000256" key="2">
    <source>
        <dbReference type="ARBA" id="ARBA00022729"/>
    </source>
</evidence>
<dbReference type="SUPFAM" id="SSF53822">
    <property type="entry name" value="Periplasmic binding protein-like I"/>
    <property type="match status" value="1"/>
</dbReference>
<keyword evidence="5" id="KW-1185">Reference proteome</keyword>
<dbReference type="Pfam" id="PF13458">
    <property type="entry name" value="Peripla_BP_6"/>
    <property type="match status" value="1"/>
</dbReference>
<sequence length="408" mass="42741">MLILTTAVTAGALTLSACGSRDDDGEDGGGGGGTTVVIGLDAPLTGDLSALGIGIENSAELAVKTANENEEVEGVTFELEALDDVAQAQQGQQNATKLVGNEDVMGVVGPLNSDVGQSMQKVFADADLVQVSPANTNPALTQGENWQSGDKNRPFDTYFRTSTTDAIQGPFAAQYLYNEEKLTKVFVIDDKKTYGAGLAGTFAREFKNLGGKVVGTDHVNPDDKDFSAVATKVKNSGADFVYYGGEYPAGAPLAAQVKETGAKIPTVGGDALFSGEYISLAKKNAEGDIASSVGAPLEQLDTAKQFIKNYEAAGYKDAYEAYGGYSYDSTWAIIQAVKAVVEENDGELPGDTDEARLAITEAMQGVSFEGVTGSVAFDEYGDTTNKQLSLYQVQDGKHVPLTSGEFEG</sequence>
<accession>A0ABP5JZC8</accession>
<gene>
    <name evidence="4" type="ORF">GCM10009802_26440</name>
</gene>
<comment type="caution">
    <text evidence="4">The sequence shown here is derived from an EMBL/GenBank/DDBJ whole genome shotgun (WGS) entry which is preliminary data.</text>
</comment>
<dbReference type="Proteomes" id="UP001500443">
    <property type="component" value="Unassembled WGS sequence"/>
</dbReference>
<evidence type="ECO:0000313" key="4">
    <source>
        <dbReference type="EMBL" id="GAA2122484.1"/>
    </source>
</evidence>
<dbReference type="PANTHER" id="PTHR47151">
    <property type="entry name" value="LEU/ILE/VAL-BINDING ABC TRANSPORTER SUBUNIT"/>
    <property type="match status" value="1"/>
</dbReference>
<evidence type="ECO:0000259" key="3">
    <source>
        <dbReference type="Pfam" id="PF13458"/>
    </source>
</evidence>
<comment type="similarity">
    <text evidence="1">Belongs to the leucine-binding protein family.</text>
</comment>
<evidence type="ECO:0000313" key="5">
    <source>
        <dbReference type="Proteomes" id="UP001500443"/>
    </source>
</evidence>
<dbReference type="InterPro" id="IPR028082">
    <property type="entry name" value="Peripla_BP_I"/>
</dbReference>
<proteinExistence type="inferred from homology"/>
<protein>
    <submittedName>
        <fullName evidence="4">Branched-chain amino acid ABC transporter substrate-binding protein</fullName>
    </submittedName>
</protein>
<dbReference type="CDD" id="cd06342">
    <property type="entry name" value="PBP1_ABC_LIVBP-like"/>
    <property type="match status" value="1"/>
</dbReference>
<dbReference type="EMBL" id="BAAAPF010000066">
    <property type="protein sequence ID" value="GAA2122484.1"/>
    <property type="molecule type" value="Genomic_DNA"/>
</dbReference>
<evidence type="ECO:0000256" key="1">
    <source>
        <dbReference type="ARBA" id="ARBA00010062"/>
    </source>
</evidence>
<keyword evidence="2" id="KW-0732">Signal</keyword>